<reference evidence="3 4" key="1">
    <citation type="submission" date="2019-01" db="EMBL/GenBank/DDBJ databases">
        <authorList>
            <person name="Sayadi A."/>
        </authorList>
    </citation>
    <scope>NUCLEOTIDE SEQUENCE [LARGE SCALE GENOMIC DNA]</scope>
</reference>
<protein>
    <recommendedName>
        <fullName evidence="5">DUF4371 domain-containing protein</fullName>
    </recommendedName>
</protein>
<dbReference type="EMBL" id="CAACVG010006921">
    <property type="protein sequence ID" value="VEN42577.1"/>
    <property type="molecule type" value="Genomic_DNA"/>
</dbReference>
<evidence type="ECO:0000259" key="1">
    <source>
        <dbReference type="Pfam" id="PF06974"/>
    </source>
</evidence>
<organism evidence="3 4">
    <name type="scientific">Callosobruchus maculatus</name>
    <name type="common">Southern cowpea weevil</name>
    <name type="synonym">Pulse bruchid</name>
    <dbReference type="NCBI Taxonomy" id="64391"/>
    <lineage>
        <taxon>Eukaryota</taxon>
        <taxon>Metazoa</taxon>
        <taxon>Ecdysozoa</taxon>
        <taxon>Arthropoda</taxon>
        <taxon>Hexapoda</taxon>
        <taxon>Insecta</taxon>
        <taxon>Pterygota</taxon>
        <taxon>Neoptera</taxon>
        <taxon>Endopterygota</taxon>
        <taxon>Coleoptera</taxon>
        <taxon>Polyphaga</taxon>
        <taxon>Cucujiformia</taxon>
        <taxon>Chrysomeloidea</taxon>
        <taxon>Chrysomelidae</taxon>
        <taxon>Bruchinae</taxon>
        <taxon>Bruchini</taxon>
        <taxon>Callosobruchus</taxon>
    </lineage>
</organism>
<dbReference type="Pfam" id="PF14291">
    <property type="entry name" value="DUF4371"/>
    <property type="match status" value="1"/>
</dbReference>
<dbReference type="AlphaFoldDB" id="A0A653C3T6"/>
<evidence type="ECO:0000259" key="2">
    <source>
        <dbReference type="Pfam" id="PF14291"/>
    </source>
</evidence>
<dbReference type="PANTHER" id="PTHR46289:SF14">
    <property type="entry name" value="DUF4371 DOMAIN-CONTAINING PROTEIN"/>
    <property type="match status" value="1"/>
</dbReference>
<dbReference type="Pfam" id="PF06974">
    <property type="entry name" value="WS_DGAT_C"/>
    <property type="match status" value="1"/>
</dbReference>
<dbReference type="InterPro" id="IPR025398">
    <property type="entry name" value="DUF4371"/>
</dbReference>
<dbReference type="InterPro" id="IPR052958">
    <property type="entry name" value="IFN-induced_PKR_regulator"/>
</dbReference>
<feature type="domain" description="O-acyltransferase WSD1 C-terminal" evidence="1">
    <location>
        <begin position="859"/>
        <end position="946"/>
    </location>
</feature>
<proteinExistence type="predicted"/>
<sequence>SAEQSNTQKKAHDVDQVKKILRVLDSDIDTDTIKPIIRLGSTTTGRPRPIRITFKDSIFCGTHDMPLRGKQADEGVLLDLLKLRIDSGDNKLKSHFEKCRRNAIYTSPRIQNELINLCGEVIQENVISEVRKTMAYSILADETADVSGKEQLSIGVRFYDESKSKIREEFVGFVELKAQNASAIAEAIDNFLISSNLSKEDCVGFGFDGCSTMAGKEELVKSLETLSVEGNYATRKSAYQLHSAVTKPVFIVSLQTIAKYSAVIEPVVNALQAKSIDMISVGKHIKNIKDILRNDREFPDRISNEILQKARAVAMDLNIEISVPRLAHKQTHRSNPLSDNDNEYWRRSLIIPYIDSLISSLNIRFSQENTPAFALSRLHPLYMTKTSIADLHKNAESFQEFYNLDITGELNLWHNLWVTKALSDDQLKDIERPRPRVHATVHRSVAVAVAPTLTWPAPPPLDRRLRRDGKHTAAAVSRTRTLELDAHSQTPSASAFSQTLRRSLFPVSLASTLSDNKPFALLSYSGTGKYYMKSKGAVTTTEGSKHHISFTEKCLYSVVVLTIEALLLLASLTFRLLLTIFLKIKHGRQFGGFVTGGDAVWFTETHSLPVNHMVVILDSKIQSAEEFNKYVIHTLIQKSWHHNHPQANLKLKSTYKKVAGYVYYLKHKLKLSEYHTTLTVDEKFAEKPVLIDILSQCSMRPLPKNNSALWELVTFDKPLETDSIKQGMFTYVVIFRFHHALADGISIANSLARNLTNETSAIEGHTSKLIGTMSQRKINLENSGILSTINNVLKFIYVIAVSASVNLEERRRFKYETNCLHGPELSGQKYLVCASEQSEEQLVQNVKKMKKGIPGSTFSAILLTAVSRAIGKHFARKATICFSSIPGFSFDMLCNQKLRKVYSFSPNFQNIGLTLNVFTQSDKLSFNLTVDRTLIPLKEVAQDLVNNVAEEIRLMYDEFRSISNEV</sequence>
<feature type="domain" description="DUF4371" evidence="2">
    <location>
        <begin position="71"/>
        <end position="216"/>
    </location>
</feature>
<gene>
    <name evidence="3" type="ORF">CALMAC_LOCUS6014</name>
</gene>
<evidence type="ECO:0000313" key="3">
    <source>
        <dbReference type="EMBL" id="VEN42577.1"/>
    </source>
</evidence>
<evidence type="ECO:0008006" key="5">
    <source>
        <dbReference type="Google" id="ProtNLM"/>
    </source>
</evidence>
<feature type="non-terminal residue" evidence="3">
    <location>
        <position position="1"/>
    </location>
</feature>
<evidence type="ECO:0000313" key="4">
    <source>
        <dbReference type="Proteomes" id="UP000410492"/>
    </source>
</evidence>
<dbReference type="PANTHER" id="PTHR46289">
    <property type="entry name" value="52 KDA REPRESSOR OF THE INHIBITOR OF THE PROTEIN KINASE-LIKE PROTEIN-RELATED"/>
    <property type="match status" value="1"/>
</dbReference>
<keyword evidence="4" id="KW-1185">Reference proteome</keyword>
<dbReference type="OrthoDB" id="6601747at2759"/>
<dbReference type="InterPro" id="IPR009721">
    <property type="entry name" value="O-acyltransferase_WSD1_C"/>
</dbReference>
<dbReference type="Proteomes" id="UP000410492">
    <property type="component" value="Unassembled WGS sequence"/>
</dbReference>
<accession>A0A653C3T6</accession>
<name>A0A653C3T6_CALMS</name>